<dbReference type="AlphaFoldDB" id="A0A8A3PHA4"/>
<dbReference type="EMBL" id="CP063408">
    <property type="protein sequence ID" value="QSZ34440.1"/>
    <property type="molecule type" value="Genomic_DNA"/>
</dbReference>
<organism evidence="1 2">
    <name type="scientific">Monilinia vaccinii-corymbosi</name>
    <dbReference type="NCBI Taxonomy" id="61207"/>
    <lineage>
        <taxon>Eukaryota</taxon>
        <taxon>Fungi</taxon>
        <taxon>Dikarya</taxon>
        <taxon>Ascomycota</taxon>
        <taxon>Pezizomycotina</taxon>
        <taxon>Leotiomycetes</taxon>
        <taxon>Helotiales</taxon>
        <taxon>Sclerotiniaceae</taxon>
        <taxon>Monilinia</taxon>
    </lineage>
</organism>
<evidence type="ECO:0000313" key="2">
    <source>
        <dbReference type="Proteomes" id="UP000672032"/>
    </source>
</evidence>
<dbReference type="Proteomes" id="UP000672032">
    <property type="component" value="Chromosome 4"/>
</dbReference>
<protein>
    <submittedName>
        <fullName evidence="1">Uncharacterized protein</fullName>
    </submittedName>
</protein>
<gene>
    <name evidence="1" type="ORF">DSL72_006032</name>
</gene>
<sequence length="44" mass="4857">MQMSTRLKSGKTFGLNPYSVGNGIQESPRLNQYNASVVVRNLLS</sequence>
<evidence type="ECO:0000313" key="1">
    <source>
        <dbReference type="EMBL" id="QSZ34440.1"/>
    </source>
</evidence>
<accession>A0A8A3PHA4</accession>
<keyword evidence="2" id="KW-1185">Reference proteome</keyword>
<reference evidence="1" key="1">
    <citation type="submission" date="2020-10" db="EMBL/GenBank/DDBJ databases">
        <title>Genome Sequence of Monilinia vaccinii-corymbosi Sheds Light on Mummy Berry Disease Infection of Blueberry and Mating Type.</title>
        <authorList>
            <person name="Yow A.G."/>
            <person name="Zhang Y."/>
            <person name="Bansal K."/>
            <person name="Eacker S.M."/>
            <person name="Sullivan S."/>
            <person name="Liachko I."/>
            <person name="Cubeta M.A."/>
            <person name="Rollins J.A."/>
            <person name="Ashrafi H."/>
        </authorList>
    </citation>
    <scope>NUCLEOTIDE SEQUENCE</scope>
    <source>
        <strain evidence="1">RL-1</strain>
    </source>
</reference>
<name>A0A8A3PHA4_9HELO</name>
<proteinExistence type="predicted"/>